<dbReference type="PANTHER" id="PTHR11851">
    <property type="entry name" value="METALLOPROTEASE"/>
    <property type="match status" value="1"/>
</dbReference>
<dbReference type="Pfam" id="PF00675">
    <property type="entry name" value="Peptidase_M16"/>
    <property type="match status" value="1"/>
</dbReference>
<keyword evidence="5" id="KW-0378">Hydrolase</keyword>
<dbReference type="Gene3D" id="3.30.830.10">
    <property type="entry name" value="Metalloenzyme, LuxS/M16 peptidase-like"/>
    <property type="match status" value="2"/>
</dbReference>
<dbReference type="AlphaFoldDB" id="A0A2T0BHH6"/>
<dbReference type="InterPro" id="IPR011765">
    <property type="entry name" value="Pept_M16_N"/>
</dbReference>
<dbReference type="InterPro" id="IPR007863">
    <property type="entry name" value="Peptidase_M16_C"/>
</dbReference>
<reference evidence="5 6" key="1">
    <citation type="submission" date="2018-03" db="EMBL/GenBank/DDBJ databases">
        <title>Genome sequence of Clostridium luticellarii DSM 29923.</title>
        <authorList>
            <person name="Poehlein A."/>
            <person name="Daniel R."/>
        </authorList>
    </citation>
    <scope>NUCLEOTIDE SEQUENCE [LARGE SCALE GENOMIC DNA]</scope>
    <source>
        <strain evidence="5 6">DSM 29923</strain>
    </source>
</reference>
<keyword evidence="5" id="KW-0645">Protease</keyword>
<comment type="similarity">
    <text evidence="1 2">Belongs to the peptidase M16 family.</text>
</comment>
<accession>A0A2T0BHH6</accession>
<evidence type="ECO:0000313" key="6">
    <source>
        <dbReference type="Proteomes" id="UP000237798"/>
    </source>
</evidence>
<protein>
    <submittedName>
        <fullName evidence="5">Protease 3</fullName>
        <ecNumber evidence="5">3.4.24.55</ecNumber>
    </submittedName>
</protein>
<gene>
    <name evidence="5" type="primary">ptrA</name>
    <name evidence="5" type="ORF">CLLU_26560</name>
</gene>
<feature type="domain" description="Peptidase M16 N-terminal" evidence="3">
    <location>
        <begin position="60"/>
        <end position="206"/>
    </location>
</feature>
<evidence type="ECO:0000259" key="4">
    <source>
        <dbReference type="Pfam" id="PF05193"/>
    </source>
</evidence>
<dbReference type="EC" id="3.4.24.55" evidence="5"/>
<dbReference type="InterPro" id="IPR001431">
    <property type="entry name" value="Pept_M16_Zn_BS"/>
</dbReference>
<dbReference type="InterPro" id="IPR011249">
    <property type="entry name" value="Metalloenz_LuxS/M16"/>
</dbReference>
<dbReference type="PANTHER" id="PTHR11851:SF49">
    <property type="entry name" value="MITOCHONDRIAL-PROCESSING PEPTIDASE SUBUNIT ALPHA"/>
    <property type="match status" value="1"/>
</dbReference>
<dbReference type="EMBL" id="PVXP01000046">
    <property type="protein sequence ID" value="PRR83340.1"/>
    <property type="molecule type" value="Genomic_DNA"/>
</dbReference>
<evidence type="ECO:0000256" key="2">
    <source>
        <dbReference type="RuleBase" id="RU004447"/>
    </source>
</evidence>
<dbReference type="PROSITE" id="PS00143">
    <property type="entry name" value="INSULINASE"/>
    <property type="match status" value="1"/>
</dbReference>
<evidence type="ECO:0000259" key="3">
    <source>
        <dbReference type="Pfam" id="PF00675"/>
    </source>
</evidence>
<feature type="domain" description="Peptidase M16 C-terminal" evidence="4">
    <location>
        <begin position="213"/>
        <end position="388"/>
    </location>
</feature>
<keyword evidence="6" id="KW-1185">Reference proteome</keyword>
<proteinExistence type="inferred from homology"/>
<organism evidence="5 6">
    <name type="scientific">Clostridium luticellarii</name>
    <dbReference type="NCBI Taxonomy" id="1691940"/>
    <lineage>
        <taxon>Bacteria</taxon>
        <taxon>Bacillati</taxon>
        <taxon>Bacillota</taxon>
        <taxon>Clostridia</taxon>
        <taxon>Eubacteriales</taxon>
        <taxon>Clostridiaceae</taxon>
        <taxon>Clostridium</taxon>
    </lineage>
</organism>
<evidence type="ECO:0000313" key="5">
    <source>
        <dbReference type="EMBL" id="PRR83340.1"/>
    </source>
</evidence>
<sequence length="480" mass="54402">MPFYFLIEFLRIVRINISFKGNFSIGLNCLCERGENFCCIILVFQQQKMYNVFKLDNGLRVVVENIDYVNSVSIGIWVKSGSRNEEKYNNGISHFIEHMFFKGTSNRTALEIAECIENVGGQMNAFTGKEATCFYAKVLDSHLDLAVDVLADMLFNSKFLSEDIEKEKGVIIEEINMSEDLPEDVLSDLHSRAMWGEDSISLPILGNIDTVKSFDRKQLLEYVDSHYIPENSVISIAGNVNLKKVEELIDKYFKNWSGENKIITQYSFPKFLNNHLSREKNIEQLHLSLGIQGVKSGSDDIYPLLLLNNIYGGGASSILFQKIREEKGLCYSIYSYVASFNNNGVVAVYTGLNAKYVYDVIERIKDELELFSKTGVASDKLRKSKEQLKGSYILGMESISSRMFNNGKSLLFTNKLNTPEDIIKKIDSIDIDTISRVMKNTFCGGIVNSAFVGDNVDLELVRNLLDKEIKPFPDSRKTLL</sequence>
<dbReference type="InterPro" id="IPR050361">
    <property type="entry name" value="MPP/UQCRC_Complex"/>
</dbReference>
<name>A0A2T0BHH6_9CLOT</name>
<dbReference type="GO" id="GO:0046872">
    <property type="term" value="F:metal ion binding"/>
    <property type="evidence" value="ECO:0007669"/>
    <property type="project" value="InterPro"/>
</dbReference>
<dbReference type="FunFam" id="3.30.830.10:FF:000008">
    <property type="entry name" value="Mitochondrial-processing peptidase subunit beta"/>
    <property type="match status" value="1"/>
</dbReference>
<dbReference type="GO" id="GO:0006508">
    <property type="term" value="P:proteolysis"/>
    <property type="evidence" value="ECO:0007669"/>
    <property type="project" value="UniProtKB-KW"/>
</dbReference>
<dbReference type="SUPFAM" id="SSF63411">
    <property type="entry name" value="LuxS/MPP-like metallohydrolase"/>
    <property type="match status" value="2"/>
</dbReference>
<dbReference type="Pfam" id="PF05193">
    <property type="entry name" value="Peptidase_M16_C"/>
    <property type="match status" value="1"/>
</dbReference>
<comment type="caution">
    <text evidence="5">The sequence shown here is derived from an EMBL/GenBank/DDBJ whole genome shotgun (WGS) entry which is preliminary data.</text>
</comment>
<evidence type="ECO:0000256" key="1">
    <source>
        <dbReference type="ARBA" id="ARBA00007261"/>
    </source>
</evidence>
<dbReference type="Proteomes" id="UP000237798">
    <property type="component" value="Unassembled WGS sequence"/>
</dbReference>
<dbReference type="GO" id="GO:0004222">
    <property type="term" value="F:metalloendopeptidase activity"/>
    <property type="evidence" value="ECO:0007669"/>
    <property type="project" value="UniProtKB-EC"/>
</dbReference>